<dbReference type="Proteomes" id="UP000199545">
    <property type="component" value="Unassembled WGS sequence"/>
</dbReference>
<dbReference type="CDD" id="cd19543">
    <property type="entry name" value="DCL_NRPS"/>
    <property type="match status" value="1"/>
</dbReference>
<reference evidence="2 3" key="1">
    <citation type="submission" date="2016-10" db="EMBL/GenBank/DDBJ databases">
        <authorList>
            <person name="de Groot N.N."/>
        </authorList>
    </citation>
    <scope>NUCLEOTIDE SEQUENCE [LARGE SCALE GENOMIC DNA]</scope>
    <source>
        <strain evidence="2 3">DSM 44778</strain>
    </source>
</reference>
<dbReference type="PANTHER" id="PTHR45527">
    <property type="entry name" value="NONRIBOSOMAL PEPTIDE SYNTHETASE"/>
    <property type="match status" value="1"/>
</dbReference>
<gene>
    <name evidence="2" type="ORF">SAMN05421852_1551</name>
</gene>
<feature type="non-terminal residue" evidence="2">
    <location>
        <position position="483"/>
    </location>
</feature>
<name>A0A1I3VLC5_9BACL</name>
<dbReference type="Pfam" id="PF00668">
    <property type="entry name" value="Condensation"/>
    <property type="match status" value="1"/>
</dbReference>
<dbReference type="Gene3D" id="3.30.559.30">
    <property type="entry name" value="Nonribosomal peptide synthetase, condensation domain"/>
    <property type="match status" value="1"/>
</dbReference>
<dbReference type="AlphaFoldDB" id="A0A1I3VLC5"/>
<dbReference type="InterPro" id="IPR023213">
    <property type="entry name" value="CAT-like_dom_sf"/>
</dbReference>
<dbReference type="GO" id="GO:0003824">
    <property type="term" value="F:catalytic activity"/>
    <property type="evidence" value="ECO:0007669"/>
    <property type="project" value="InterPro"/>
</dbReference>
<proteinExistence type="predicted"/>
<dbReference type="InterPro" id="IPR001242">
    <property type="entry name" value="Condensation_dom"/>
</dbReference>
<dbReference type="Gene3D" id="3.30.559.10">
    <property type="entry name" value="Chloramphenicol acetyltransferase-like domain"/>
    <property type="match status" value="1"/>
</dbReference>
<dbReference type="RefSeq" id="WP_245739947.1">
    <property type="nucleotide sequence ID" value="NZ_FORR01000055.1"/>
</dbReference>
<dbReference type="PANTHER" id="PTHR45527:SF1">
    <property type="entry name" value="FATTY ACID SYNTHASE"/>
    <property type="match status" value="1"/>
</dbReference>
<dbReference type="GO" id="GO:0044550">
    <property type="term" value="P:secondary metabolite biosynthetic process"/>
    <property type="evidence" value="ECO:0007669"/>
    <property type="project" value="TreeGrafter"/>
</dbReference>
<dbReference type="GO" id="GO:0008610">
    <property type="term" value="P:lipid biosynthetic process"/>
    <property type="evidence" value="ECO:0007669"/>
    <property type="project" value="UniProtKB-ARBA"/>
</dbReference>
<organism evidence="2 3">
    <name type="scientific">Thermoflavimicrobium dichotomicum</name>
    <dbReference type="NCBI Taxonomy" id="46223"/>
    <lineage>
        <taxon>Bacteria</taxon>
        <taxon>Bacillati</taxon>
        <taxon>Bacillota</taxon>
        <taxon>Bacilli</taxon>
        <taxon>Bacillales</taxon>
        <taxon>Thermoactinomycetaceae</taxon>
        <taxon>Thermoflavimicrobium</taxon>
    </lineage>
</organism>
<sequence length="483" mass="56627">MKKNKFIDVYDLSPMQEGMLFHSLYEASHAYFQQITMELKGHFEVVVFENAINSIIAKYDIFRTVFLHERLSKPRQVVLAERKLKVDYKDFTDLTEVEQRKQIESFKQQDKERGFDLSKDLLMRFTVIQTQADRYFLIWSFHHILMDGWSLGIVMNELFQLYQQMIHNQSPYVGKAVSYSKYIRWLAEQDREKAHNYWKTYLKDYSEAVGIPRLTSHASGRYTLKERRFIIDAKLTKDVIELARSLHVTPNIVFQTIWGILLQKYNQTDDVVFGSVVSGRPSVIPQVEKMVGLFINTVPVRVQRKRGDTFAELATRAQEILLSSEPYSYLSLADIQSETELGHHLINHLFVFENYPIQDSLRNDAALDQYGFQVLGIEAFEQTNYDLNVTVFPGEEFLVKVTFNAEVYADQMIENVVRHLKQILSQVVCNPDLPVEQIDLLSEEEKQQLLFRFNETRMDYPREKTIHALFEEQVEKTPDQIAV</sequence>
<accession>A0A1I3VLC5</accession>
<evidence type="ECO:0000313" key="2">
    <source>
        <dbReference type="EMBL" id="SFJ95116.1"/>
    </source>
</evidence>
<dbReference type="GO" id="GO:0005829">
    <property type="term" value="C:cytosol"/>
    <property type="evidence" value="ECO:0007669"/>
    <property type="project" value="TreeGrafter"/>
</dbReference>
<evidence type="ECO:0000313" key="3">
    <source>
        <dbReference type="Proteomes" id="UP000199545"/>
    </source>
</evidence>
<protein>
    <submittedName>
        <fullName evidence="2">Fengycin family lipopeptide synthetase D</fullName>
    </submittedName>
</protein>
<keyword evidence="3" id="KW-1185">Reference proteome</keyword>
<dbReference type="SUPFAM" id="SSF52777">
    <property type="entry name" value="CoA-dependent acyltransferases"/>
    <property type="match status" value="2"/>
</dbReference>
<dbReference type="EMBL" id="FORR01000055">
    <property type="protein sequence ID" value="SFJ95116.1"/>
    <property type="molecule type" value="Genomic_DNA"/>
</dbReference>
<evidence type="ECO:0000259" key="1">
    <source>
        <dbReference type="Pfam" id="PF00668"/>
    </source>
</evidence>
<dbReference type="SUPFAM" id="SSF56801">
    <property type="entry name" value="Acetyl-CoA synthetase-like"/>
    <property type="match status" value="1"/>
</dbReference>
<dbReference type="GO" id="GO:0043041">
    <property type="term" value="P:amino acid activation for nonribosomal peptide biosynthetic process"/>
    <property type="evidence" value="ECO:0007669"/>
    <property type="project" value="TreeGrafter"/>
</dbReference>
<dbReference type="GO" id="GO:0031177">
    <property type="term" value="F:phosphopantetheine binding"/>
    <property type="evidence" value="ECO:0007669"/>
    <property type="project" value="TreeGrafter"/>
</dbReference>
<dbReference type="STRING" id="46223.SAMN05421852_1551"/>
<feature type="domain" description="Condensation" evidence="1">
    <location>
        <begin position="8"/>
        <end position="450"/>
    </location>
</feature>